<proteinExistence type="predicted"/>
<evidence type="ECO:0000313" key="1">
    <source>
        <dbReference type="EMBL" id="QHS95636.1"/>
    </source>
</evidence>
<name>A0A6C0BTS3_9ZZZZ</name>
<dbReference type="EMBL" id="MN739254">
    <property type="protein sequence ID" value="QHS95636.1"/>
    <property type="molecule type" value="Genomic_DNA"/>
</dbReference>
<accession>A0A6C0BTS3</accession>
<dbReference type="AlphaFoldDB" id="A0A6C0BTS3"/>
<organism evidence="1">
    <name type="scientific">viral metagenome</name>
    <dbReference type="NCBI Taxonomy" id="1070528"/>
    <lineage>
        <taxon>unclassified sequences</taxon>
        <taxon>metagenomes</taxon>
        <taxon>organismal metagenomes</taxon>
    </lineage>
</organism>
<sequence length="49" mass="5925">MPQFSSLDEFKNINVLEWICINNGMKNEKTCFYSRSKYPSYYKPCHLKK</sequence>
<reference evidence="1" key="1">
    <citation type="journal article" date="2020" name="Nature">
        <title>Giant virus diversity and host interactions through global metagenomics.</title>
        <authorList>
            <person name="Schulz F."/>
            <person name="Roux S."/>
            <person name="Paez-Espino D."/>
            <person name="Jungbluth S."/>
            <person name="Walsh D.A."/>
            <person name="Denef V.J."/>
            <person name="McMahon K.D."/>
            <person name="Konstantinidis K.T."/>
            <person name="Eloe-Fadrosh E.A."/>
            <person name="Kyrpides N.C."/>
            <person name="Woyke T."/>
        </authorList>
    </citation>
    <scope>NUCLEOTIDE SEQUENCE</scope>
    <source>
        <strain evidence="1">GVMAG-M-3300018868-6</strain>
    </source>
</reference>
<protein>
    <submittedName>
        <fullName evidence="1">Uncharacterized protein</fullName>
    </submittedName>
</protein>